<feature type="transmembrane region" description="Helical" evidence="1">
    <location>
        <begin position="6"/>
        <end position="24"/>
    </location>
</feature>
<dbReference type="AlphaFoldDB" id="A0A804K6K3"/>
<dbReference type="EMBL" id="HG996472">
    <property type="protein sequence ID" value="CAG1831522.1"/>
    <property type="molecule type" value="Genomic_DNA"/>
</dbReference>
<evidence type="ECO:0000256" key="1">
    <source>
        <dbReference type="SAM" id="Phobius"/>
    </source>
</evidence>
<keyword evidence="1" id="KW-0472">Membrane</keyword>
<name>A0A804K6K3_MUSAM</name>
<evidence type="ECO:0000313" key="2">
    <source>
        <dbReference type="EMBL" id="CAG1831522.1"/>
    </source>
</evidence>
<evidence type="ECO:0000313" key="3">
    <source>
        <dbReference type="EnsemblPlants" id="Ma08_p14520.1"/>
    </source>
</evidence>
<evidence type="ECO:0000313" key="4">
    <source>
        <dbReference type="Proteomes" id="UP000012960"/>
    </source>
</evidence>
<keyword evidence="1" id="KW-0812">Transmembrane</keyword>
<dbReference type="Proteomes" id="UP000012960">
    <property type="component" value="Unplaced"/>
</dbReference>
<dbReference type="InParanoid" id="A0A804K6K3"/>
<keyword evidence="1" id="KW-1133">Transmembrane helix</keyword>
<reference evidence="2" key="1">
    <citation type="submission" date="2021-03" db="EMBL/GenBank/DDBJ databases">
        <authorList>
            <consortium name="Genoscope - CEA"/>
            <person name="William W."/>
        </authorList>
    </citation>
    <scope>NUCLEOTIDE SEQUENCE</scope>
    <source>
        <strain evidence="2">Doubled-haploid Pahang</strain>
    </source>
</reference>
<sequence>MPSLQINALRSCLILLAPFSFFFFKNNLNFLSKWIPKYPRFVQFISLNTNITSYQSVLCDQAVS</sequence>
<gene>
    <name evidence="2" type="ORF">GSMUA_347760.1</name>
</gene>
<protein>
    <submittedName>
        <fullName evidence="2">(wild Malaysian banana) hypothetical protein</fullName>
    </submittedName>
</protein>
<dbReference type="EnsemblPlants" id="Ma08_t14520.1">
    <property type="protein sequence ID" value="Ma08_p14520.1"/>
    <property type="gene ID" value="Ma08_g14520"/>
</dbReference>
<proteinExistence type="predicted"/>
<dbReference type="Gramene" id="Ma08_t14520.1">
    <property type="protein sequence ID" value="Ma08_p14520.1"/>
    <property type="gene ID" value="Ma08_g14520"/>
</dbReference>
<accession>A0A804K6K3</accession>
<reference evidence="3" key="2">
    <citation type="submission" date="2021-05" db="UniProtKB">
        <authorList>
            <consortium name="EnsemblPlants"/>
        </authorList>
    </citation>
    <scope>IDENTIFICATION</scope>
    <source>
        <strain evidence="3">subsp. malaccensis</strain>
    </source>
</reference>
<organism evidence="3 4">
    <name type="scientific">Musa acuminata subsp. malaccensis</name>
    <name type="common">Wild banana</name>
    <name type="synonym">Musa malaccensis</name>
    <dbReference type="NCBI Taxonomy" id="214687"/>
    <lineage>
        <taxon>Eukaryota</taxon>
        <taxon>Viridiplantae</taxon>
        <taxon>Streptophyta</taxon>
        <taxon>Embryophyta</taxon>
        <taxon>Tracheophyta</taxon>
        <taxon>Spermatophyta</taxon>
        <taxon>Magnoliopsida</taxon>
        <taxon>Liliopsida</taxon>
        <taxon>Zingiberales</taxon>
        <taxon>Musaceae</taxon>
        <taxon>Musa</taxon>
    </lineage>
</organism>
<keyword evidence="4" id="KW-1185">Reference proteome</keyword>